<dbReference type="KEGG" id="yag:AABB28_06170"/>
<accession>A0AAN0NJS9</accession>
<evidence type="ECO:0000313" key="3">
    <source>
        <dbReference type="Proteomes" id="UP001451782"/>
    </source>
</evidence>
<feature type="compositionally biased region" description="Basic and acidic residues" evidence="1">
    <location>
        <begin position="7"/>
        <end position="19"/>
    </location>
</feature>
<proteinExistence type="predicted"/>
<feature type="compositionally biased region" description="Low complexity" evidence="1">
    <location>
        <begin position="20"/>
        <end position="31"/>
    </location>
</feature>
<dbReference type="AlphaFoldDB" id="A0AAN0NJS9"/>
<gene>
    <name evidence="2" type="ORF">AABB28_06170</name>
</gene>
<name>A0AAN0NJS9_9RHOB</name>
<reference evidence="2 3" key="1">
    <citation type="submission" date="2024-04" db="EMBL/GenBank/DDBJ databases">
        <title>Phylogenomic analyses of a clade within the roseobacter group suggest taxonomic reassignments of species of the genera Aestuariivita, Citreicella, Loktanella, Nautella, Pelagibaca, Ruegeria, Thalassobius, Thiobacimonas and Tropicibacter, and the proposal o.</title>
        <authorList>
            <person name="Jeon C.O."/>
        </authorList>
    </citation>
    <scope>NUCLEOTIDE SEQUENCE [LARGE SCALE GENOMIC DNA]</scope>
    <source>
        <strain evidence="2 3">G8-12</strain>
    </source>
</reference>
<dbReference type="RefSeq" id="WP_342071215.1">
    <property type="nucleotide sequence ID" value="NZ_CP151762.1"/>
</dbReference>
<keyword evidence="3" id="KW-1185">Reference proteome</keyword>
<organism evidence="2 3">
    <name type="scientific">Yoonia algicola</name>
    <dbReference type="NCBI Taxonomy" id="3137368"/>
    <lineage>
        <taxon>Bacteria</taxon>
        <taxon>Pseudomonadati</taxon>
        <taxon>Pseudomonadota</taxon>
        <taxon>Alphaproteobacteria</taxon>
        <taxon>Rhodobacterales</taxon>
        <taxon>Paracoccaceae</taxon>
        <taxon>Yoonia</taxon>
    </lineage>
</organism>
<feature type="region of interest" description="Disordered" evidence="1">
    <location>
        <begin position="1"/>
        <end position="42"/>
    </location>
</feature>
<evidence type="ECO:0000256" key="1">
    <source>
        <dbReference type="SAM" id="MobiDB-lite"/>
    </source>
</evidence>
<sequence>MAANRGKRPEDMTPEERAQAKTAQQTAQKAQRGLNAARRFMR</sequence>
<dbReference type="Proteomes" id="UP001451782">
    <property type="component" value="Chromosome"/>
</dbReference>
<evidence type="ECO:0000313" key="2">
    <source>
        <dbReference type="EMBL" id="WZU64859.1"/>
    </source>
</evidence>
<protein>
    <submittedName>
        <fullName evidence="2">Uncharacterized protein</fullName>
    </submittedName>
</protein>
<dbReference type="EMBL" id="CP151762">
    <property type="protein sequence ID" value="WZU64859.1"/>
    <property type="molecule type" value="Genomic_DNA"/>
</dbReference>